<feature type="domain" description="DUF6396" evidence="1">
    <location>
        <begin position="249"/>
        <end position="353"/>
    </location>
</feature>
<evidence type="ECO:0000259" key="1">
    <source>
        <dbReference type="Pfam" id="PF19933"/>
    </source>
</evidence>
<gene>
    <name evidence="2" type="ORF">ACFO0R_17770</name>
</gene>
<dbReference type="Proteomes" id="UP001595999">
    <property type="component" value="Unassembled WGS sequence"/>
</dbReference>
<evidence type="ECO:0000313" key="2">
    <source>
        <dbReference type="EMBL" id="MFC4491461.1"/>
    </source>
</evidence>
<dbReference type="PANTHER" id="PTHR11102">
    <property type="entry name" value="SEL-1-LIKE PROTEIN"/>
    <property type="match status" value="1"/>
</dbReference>
<dbReference type="InterPro" id="IPR011990">
    <property type="entry name" value="TPR-like_helical_dom_sf"/>
</dbReference>
<protein>
    <submittedName>
        <fullName evidence="2">DUF6396 domain-containing protein</fullName>
    </submittedName>
</protein>
<dbReference type="RefSeq" id="WP_231462621.1">
    <property type="nucleotide sequence ID" value="NZ_JAJOHW010000080.1"/>
</dbReference>
<dbReference type="InterPro" id="IPR050767">
    <property type="entry name" value="Sel1_AlgK"/>
</dbReference>
<dbReference type="EMBL" id="JBHSEK010000013">
    <property type="protein sequence ID" value="MFC4491461.1"/>
    <property type="molecule type" value="Genomic_DNA"/>
</dbReference>
<dbReference type="InterPro" id="IPR045653">
    <property type="entry name" value="DUF6396"/>
</dbReference>
<accession>A0ABV8ZXB5</accession>
<dbReference type="SMART" id="SM00671">
    <property type="entry name" value="SEL1"/>
    <property type="match status" value="2"/>
</dbReference>
<keyword evidence="3" id="KW-1185">Reference proteome</keyword>
<dbReference type="InterPro" id="IPR006597">
    <property type="entry name" value="Sel1-like"/>
</dbReference>
<proteinExistence type="predicted"/>
<evidence type="ECO:0000313" key="3">
    <source>
        <dbReference type="Proteomes" id="UP001595999"/>
    </source>
</evidence>
<dbReference type="Gene3D" id="1.25.40.10">
    <property type="entry name" value="Tetratricopeptide repeat domain"/>
    <property type="match status" value="1"/>
</dbReference>
<organism evidence="2 3">
    <name type="scientific">Chromobacterium aquaticum</name>
    <dbReference type="NCBI Taxonomy" id="467180"/>
    <lineage>
        <taxon>Bacteria</taxon>
        <taxon>Pseudomonadati</taxon>
        <taxon>Pseudomonadota</taxon>
        <taxon>Betaproteobacteria</taxon>
        <taxon>Neisseriales</taxon>
        <taxon>Chromobacteriaceae</taxon>
        <taxon>Chromobacterium</taxon>
    </lineage>
</organism>
<dbReference type="Pfam" id="PF08238">
    <property type="entry name" value="Sel1"/>
    <property type="match status" value="2"/>
</dbReference>
<comment type="caution">
    <text evidence="2">The sequence shown here is derived from an EMBL/GenBank/DDBJ whole genome shotgun (WGS) entry which is preliminary data.</text>
</comment>
<dbReference type="PANTHER" id="PTHR11102:SF160">
    <property type="entry name" value="ERAD-ASSOCIATED E3 UBIQUITIN-PROTEIN LIGASE COMPONENT HRD3"/>
    <property type="match status" value="1"/>
</dbReference>
<sequence>MFSHASTRQNPANRPLIQQAAVTLWLTALAVSIAAPALAQEPRMSTLNPKQQEVLAFRCVHQPLPTPTPEADQLFLYARHLQKHNLLKRQPDITRQVQRLYRIAAAHGHVKANINLQNGLTDGDFAGGFREVLTLNDKLMDLSPAPGYYNLAYYTSRGYGNIKRDRELALRYFRRAADLGNPEAQFHVAELLSPYDKAPDIAVKMWQCAAEQGHAKAASTLGIRQRNLKQYPLALQAHQLGIKAGSYLSASFLKEGFRTPPPDDGMDYMALPLDPERSRRYQQIGKFLYDYSYLQPTLEEVDQIVPLPPAPLPPWDGGFRWLKAFRGPGPAQPSEDLIQQLAEAKHLDPATGLFDPKRKAAAEAEAKAARERAELTPPFPNALPIGALRRSGDVPNVNAHWRPRPPKGCVPWGSTHPTTYCTAGQPLPLLDVAFPLPWWQQWLSKEWKVYRATEVEWELVRYQLPPQAPLKA</sequence>
<dbReference type="SUPFAM" id="SSF81901">
    <property type="entry name" value="HCP-like"/>
    <property type="match status" value="1"/>
</dbReference>
<reference evidence="3" key="1">
    <citation type="journal article" date="2019" name="Int. J. Syst. Evol. Microbiol.">
        <title>The Global Catalogue of Microorganisms (GCM) 10K type strain sequencing project: providing services to taxonomists for standard genome sequencing and annotation.</title>
        <authorList>
            <consortium name="The Broad Institute Genomics Platform"/>
            <consortium name="The Broad Institute Genome Sequencing Center for Infectious Disease"/>
            <person name="Wu L."/>
            <person name="Ma J."/>
        </authorList>
    </citation>
    <scope>NUCLEOTIDE SEQUENCE [LARGE SCALE GENOMIC DNA]</scope>
    <source>
        <strain evidence="3">CGMCC 4.7608</strain>
    </source>
</reference>
<name>A0ABV8ZXB5_9NEIS</name>
<dbReference type="Pfam" id="PF19933">
    <property type="entry name" value="DUF6396"/>
    <property type="match status" value="1"/>
</dbReference>